<organism evidence="4 5">
    <name type="scientific">Tistrella bauzanensis</name>
    <dbReference type="NCBI Taxonomy" id="657419"/>
    <lineage>
        <taxon>Bacteria</taxon>
        <taxon>Pseudomonadati</taxon>
        <taxon>Pseudomonadota</taxon>
        <taxon>Alphaproteobacteria</taxon>
        <taxon>Geminicoccales</taxon>
        <taxon>Geminicoccaceae</taxon>
        <taxon>Tistrella</taxon>
    </lineage>
</organism>
<protein>
    <submittedName>
        <fullName evidence="4">O-succinylbenzoic acid--CoA ligase</fullName>
    </submittedName>
</protein>
<proteinExistence type="predicted"/>
<dbReference type="Gene3D" id="3.40.50.12780">
    <property type="entry name" value="N-terminal domain of ligase-like"/>
    <property type="match status" value="1"/>
</dbReference>
<evidence type="ECO:0000256" key="1">
    <source>
        <dbReference type="SAM" id="Phobius"/>
    </source>
</evidence>
<feature type="domain" description="AMP-binding enzyme C-terminal" evidence="3">
    <location>
        <begin position="452"/>
        <end position="533"/>
    </location>
</feature>
<evidence type="ECO:0000259" key="2">
    <source>
        <dbReference type="Pfam" id="PF00501"/>
    </source>
</evidence>
<dbReference type="Proteomes" id="UP000603352">
    <property type="component" value="Unassembled WGS sequence"/>
</dbReference>
<dbReference type="Pfam" id="PF13193">
    <property type="entry name" value="AMP-binding_C"/>
    <property type="match status" value="1"/>
</dbReference>
<dbReference type="InterPro" id="IPR020845">
    <property type="entry name" value="AMP-binding_CS"/>
</dbReference>
<evidence type="ECO:0000313" key="4">
    <source>
        <dbReference type="EMBL" id="GGB47273.1"/>
    </source>
</evidence>
<dbReference type="Pfam" id="PF00501">
    <property type="entry name" value="AMP-binding"/>
    <property type="match status" value="1"/>
</dbReference>
<dbReference type="InterPro" id="IPR045851">
    <property type="entry name" value="AMP-bd_C_sf"/>
</dbReference>
<dbReference type="SUPFAM" id="SSF56801">
    <property type="entry name" value="Acetyl-CoA synthetase-like"/>
    <property type="match status" value="1"/>
</dbReference>
<gene>
    <name evidence="4" type="ORF">GCM10011505_30520</name>
</gene>
<dbReference type="InterPro" id="IPR042099">
    <property type="entry name" value="ANL_N_sf"/>
</dbReference>
<dbReference type="InterPro" id="IPR025110">
    <property type="entry name" value="AMP-bd_C"/>
</dbReference>
<feature type="domain" description="AMP-dependent synthetase/ligase" evidence="2">
    <location>
        <begin position="38"/>
        <end position="402"/>
    </location>
</feature>
<dbReference type="PANTHER" id="PTHR43767">
    <property type="entry name" value="LONG-CHAIN-FATTY-ACID--COA LIGASE"/>
    <property type="match status" value="1"/>
</dbReference>
<sequence>MTTRVVPPVPTIRRELHFGDRILPCYADRPADLTALLRDSFARLPDAEAVIDGDRRITYATLDEAADRLAGGLAARGIVQGDRVGLLLNNRAEFVIAWVACIRLGVIAVPLNTREQKPELAYVLGNCGARAVIFEAELGARLPDPDDVVCLDLKIVVGAAGGDLPDGATGWDAVADGPALGGWAAVDEDDTAVILYTSGTTGKPKGAELSHLNIVHSCLHYVDHMQMRMDGRERSILAVPATHVTGLVAVIALMAHVGGATVMMRAFKARDFLKLAEAERMTHGVMVPAMYNLCLLQPDFASYDLSSWRIGGYGGAPMPMATIRRLAEILPGLDLVNAYGATETTSPSTVMPLGEGAVHADTVGRPVRCAEIRIMDEAGREVAPGEAGELWIRGPMVVKGYWVRPDATLENFVSGFWRSGDIGSMDEQGYVKVFDRRKDMINRGGYKIFSAEVESELSFHPWVAESALVSRPCPVLGERTHCFVMLKDDGLNLSEDEVAAALKDFLSTRLSDYKVPDYFTFGADPLPRNANGKLMKRDLRDRALAEAGDAA</sequence>
<keyword evidence="5" id="KW-1185">Reference proteome</keyword>
<evidence type="ECO:0000259" key="3">
    <source>
        <dbReference type="Pfam" id="PF13193"/>
    </source>
</evidence>
<reference evidence="5" key="1">
    <citation type="journal article" date="2019" name="Int. J. Syst. Evol. Microbiol.">
        <title>The Global Catalogue of Microorganisms (GCM) 10K type strain sequencing project: providing services to taxonomists for standard genome sequencing and annotation.</title>
        <authorList>
            <consortium name="The Broad Institute Genomics Platform"/>
            <consortium name="The Broad Institute Genome Sequencing Center for Infectious Disease"/>
            <person name="Wu L."/>
            <person name="Ma J."/>
        </authorList>
    </citation>
    <scope>NUCLEOTIDE SEQUENCE [LARGE SCALE GENOMIC DNA]</scope>
    <source>
        <strain evidence="5">CGMCC 1.10188</strain>
    </source>
</reference>
<evidence type="ECO:0000313" key="5">
    <source>
        <dbReference type="Proteomes" id="UP000603352"/>
    </source>
</evidence>
<dbReference type="EMBL" id="BMDZ01000036">
    <property type="protein sequence ID" value="GGB47273.1"/>
    <property type="molecule type" value="Genomic_DNA"/>
</dbReference>
<keyword evidence="1" id="KW-0812">Transmembrane</keyword>
<keyword evidence="1" id="KW-1133">Transmembrane helix</keyword>
<name>A0ABQ1IMD3_9PROT</name>
<feature type="transmembrane region" description="Helical" evidence="1">
    <location>
        <begin position="235"/>
        <end position="255"/>
    </location>
</feature>
<dbReference type="PROSITE" id="PS00455">
    <property type="entry name" value="AMP_BINDING"/>
    <property type="match status" value="1"/>
</dbReference>
<dbReference type="Gene3D" id="3.30.300.30">
    <property type="match status" value="1"/>
</dbReference>
<dbReference type="RefSeq" id="WP_188579383.1">
    <property type="nucleotide sequence ID" value="NZ_BMDZ01000036.1"/>
</dbReference>
<dbReference type="InterPro" id="IPR050237">
    <property type="entry name" value="ATP-dep_AMP-bd_enzyme"/>
</dbReference>
<dbReference type="GO" id="GO:0016874">
    <property type="term" value="F:ligase activity"/>
    <property type="evidence" value="ECO:0007669"/>
    <property type="project" value="UniProtKB-KW"/>
</dbReference>
<dbReference type="InterPro" id="IPR000873">
    <property type="entry name" value="AMP-dep_synth/lig_dom"/>
</dbReference>
<keyword evidence="4" id="KW-0436">Ligase</keyword>
<accession>A0ABQ1IMD3</accession>
<comment type="caution">
    <text evidence="4">The sequence shown here is derived from an EMBL/GenBank/DDBJ whole genome shotgun (WGS) entry which is preliminary data.</text>
</comment>
<dbReference type="PANTHER" id="PTHR43767:SF10">
    <property type="entry name" value="SURFACTIN SYNTHASE SUBUNIT 1"/>
    <property type="match status" value="1"/>
</dbReference>
<keyword evidence="1" id="KW-0472">Membrane</keyword>